<dbReference type="SUPFAM" id="SSF49777">
    <property type="entry name" value="PEBP-like"/>
    <property type="match status" value="1"/>
</dbReference>
<dbReference type="InParanoid" id="A0A067N1S6"/>
<evidence type="ECO:0008006" key="4">
    <source>
        <dbReference type="Google" id="ProtNLM"/>
    </source>
</evidence>
<proteinExistence type="predicted"/>
<evidence type="ECO:0000256" key="1">
    <source>
        <dbReference type="SAM" id="SignalP"/>
    </source>
</evidence>
<dbReference type="Gene3D" id="3.90.280.10">
    <property type="entry name" value="PEBP-like"/>
    <property type="match status" value="1"/>
</dbReference>
<dbReference type="OrthoDB" id="2506647at2759"/>
<gene>
    <name evidence="2" type="ORF">BOTBODRAFT_183595</name>
</gene>
<dbReference type="PANTHER" id="PTHR11362">
    <property type="entry name" value="PHOSPHATIDYLETHANOLAMINE-BINDING PROTEIN"/>
    <property type="match status" value="1"/>
</dbReference>
<feature type="signal peptide" evidence="1">
    <location>
        <begin position="1"/>
        <end position="17"/>
    </location>
</feature>
<evidence type="ECO:0000313" key="3">
    <source>
        <dbReference type="Proteomes" id="UP000027195"/>
    </source>
</evidence>
<keyword evidence="3" id="KW-1185">Reference proteome</keyword>
<dbReference type="Proteomes" id="UP000027195">
    <property type="component" value="Unassembled WGS sequence"/>
</dbReference>
<dbReference type="PANTHER" id="PTHR11362:SF140">
    <property type="entry name" value="PEBP-LIKE PROTEIN"/>
    <property type="match status" value="1"/>
</dbReference>
<feature type="chain" id="PRO_5001641741" description="PEBP-like protein" evidence="1">
    <location>
        <begin position="18"/>
        <end position="217"/>
    </location>
</feature>
<accession>A0A067N1S6</accession>
<reference evidence="3" key="1">
    <citation type="journal article" date="2014" name="Proc. Natl. Acad. Sci. U.S.A.">
        <title>Extensive sampling of basidiomycete genomes demonstrates inadequacy of the white-rot/brown-rot paradigm for wood decay fungi.</title>
        <authorList>
            <person name="Riley R."/>
            <person name="Salamov A.A."/>
            <person name="Brown D.W."/>
            <person name="Nagy L.G."/>
            <person name="Floudas D."/>
            <person name="Held B.W."/>
            <person name="Levasseur A."/>
            <person name="Lombard V."/>
            <person name="Morin E."/>
            <person name="Otillar R."/>
            <person name="Lindquist E.A."/>
            <person name="Sun H."/>
            <person name="LaButti K.M."/>
            <person name="Schmutz J."/>
            <person name="Jabbour D."/>
            <person name="Luo H."/>
            <person name="Baker S.E."/>
            <person name="Pisabarro A.G."/>
            <person name="Walton J.D."/>
            <person name="Blanchette R.A."/>
            <person name="Henrissat B."/>
            <person name="Martin F."/>
            <person name="Cullen D."/>
            <person name="Hibbett D.S."/>
            <person name="Grigoriev I.V."/>
        </authorList>
    </citation>
    <scope>NUCLEOTIDE SEQUENCE [LARGE SCALE GENOMIC DNA]</scope>
    <source>
        <strain evidence="3">FD-172 SS1</strain>
    </source>
</reference>
<dbReference type="HOGENOM" id="CLU_043994_1_2_1"/>
<dbReference type="Pfam" id="PF01161">
    <property type="entry name" value="PBP"/>
    <property type="match status" value="1"/>
</dbReference>
<dbReference type="InterPro" id="IPR008914">
    <property type="entry name" value="PEBP"/>
</dbReference>
<protein>
    <recommendedName>
        <fullName evidence="4">PEBP-like protein</fullName>
    </recommendedName>
</protein>
<organism evidence="2 3">
    <name type="scientific">Botryobasidium botryosum (strain FD-172 SS1)</name>
    <dbReference type="NCBI Taxonomy" id="930990"/>
    <lineage>
        <taxon>Eukaryota</taxon>
        <taxon>Fungi</taxon>
        <taxon>Dikarya</taxon>
        <taxon>Basidiomycota</taxon>
        <taxon>Agaricomycotina</taxon>
        <taxon>Agaricomycetes</taxon>
        <taxon>Cantharellales</taxon>
        <taxon>Botryobasidiaceae</taxon>
        <taxon>Botryobasidium</taxon>
    </lineage>
</organism>
<evidence type="ECO:0000313" key="2">
    <source>
        <dbReference type="EMBL" id="KDQ20885.1"/>
    </source>
</evidence>
<keyword evidence="1" id="KW-0732">Signal</keyword>
<dbReference type="AlphaFoldDB" id="A0A067N1S6"/>
<dbReference type="EMBL" id="KL198017">
    <property type="protein sequence ID" value="KDQ20885.1"/>
    <property type="molecule type" value="Genomic_DNA"/>
</dbReference>
<dbReference type="InterPro" id="IPR036610">
    <property type="entry name" value="PEBP-like_sf"/>
</dbReference>
<dbReference type="InterPro" id="IPR035810">
    <property type="entry name" value="PEBP_euk"/>
</dbReference>
<dbReference type="STRING" id="930990.A0A067N1S6"/>
<sequence length="217" mass="23288">MHFSKILPLSLFALAAAASPQARSPGLDEVAAVFKKEGVVPNVLSSFKPVAYLYETYKLANGTYKTVLPNTPLAREDTQAIPEFSVKVDATATPWATTKKFVLAIVDPDAPSRETPTRGQIRHLLATDVLAGSASTRVEGARTLSFPVSPVSPYRGPSPPAGSGYHRYISLLYAQPPKLDISFLDVANVSNWNVEDFAKKAGLGEPLAGTFFIAQVL</sequence>
<dbReference type="CDD" id="cd00866">
    <property type="entry name" value="PEBP_euk"/>
    <property type="match status" value="1"/>
</dbReference>
<name>A0A067N1S6_BOTB1</name>